<dbReference type="AlphaFoldDB" id="A0A8S1M8Q4"/>
<keyword evidence="2" id="KW-1185">Reference proteome</keyword>
<gene>
    <name evidence="1" type="ORF">PPRIM_AZ9-3.1.T0470274</name>
</gene>
<evidence type="ECO:0000313" key="1">
    <source>
        <dbReference type="EMBL" id="CAD8071624.1"/>
    </source>
</evidence>
<evidence type="ECO:0000313" key="2">
    <source>
        <dbReference type="Proteomes" id="UP000688137"/>
    </source>
</evidence>
<dbReference type="Proteomes" id="UP000688137">
    <property type="component" value="Unassembled WGS sequence"/>
</dbReference>
<protein>
    <submittedName>
        <fullName evidence="1">Uncharacterized protein</fullName>
    </submittedName>
</protein>
<accession>A0A8S1M8Q4</accession>
<comment type="caution">
    <text evidence="1">The sequence shown here is derived from an EMBL/GenBank/DDBJ whole genome shotgun (WGS) entry which is preliminary data.</text>
</comment>
<organism evidence="1 2">
    <name type="scientific">Paramecium primaurelia</name>
    <dbReference type="NCBI Taxonomy" id="5886"/>
    <lineage>
        <taxon>Eukaryota</taxon>
        <taxon>Sar</taxon>
        <taxon>Alveolata</taxon>
        <taxon>Ciliophora</taxon>
        <taxon>Intramacronucleata</taxon>
        <taxon>Oligohymenophorea</taxon>
        <taxon>Peniculida</taxon>
        <taxon>Parameciidae</taxon>
        <taxon>Paramecium</taxon>
    </lineage>
</organism>
<reference evidence="1" key="1">
    <citation type="submission" date="2021-01" db="EMBL/GenBank/DDBJ databases">
        <authorList>
            <consortium name="Genoscope - CEA"/>
            <person name="William W."/>
        </authorList>
    </citation>
    <scope>NUCLEOTIDE SEQUENCE</scope>
</reference>
<proteinExistence type="predicted"/>
<sequence>MKGNSNETQTITHYLSHRIFKRKVATQIISFSDAQELRSFKKLLAQKILSDKRNNYQWN</sequence>
<dbReference type="EMBL" id="CAJJDM010000047">
    <property type="protein sequence ID" value="CAD8071624.1"/>
    <property type="molecule type" value="Genomic_DNA"/>
</dbReference>
<name>A0A8S1M8Q4_PARPR</name>